<evidence type="ECO:0000313" key="2">
    <source>
        <dbReference type="EMBL" id="AOW10355.1"/>
    </source>
</evidence>
<dbReference type="Proteomes" id="UP000175968">
    <property type="component" value="Chromosome"/>
</dbReference>
<sequence length="339" mass="40503">MVDNAIYNAKNITLTSELKNMCWKDVSDDDVPNKILKKTTLFNDFTDNKKKFGLKLLLSENIITGLYSLSITGSIRKWYFKENSRSDLTYDEFIDCIEKIEYKLGLKKGKIWKLFEITQLEIGITLLLKSYFHNVINCFVRYRNSIRDNQYESTVYFKFQNYEILFYDKFLEMYDLKVDEKKTWTKNQQNVFNKFHFLRFEISATTVSGTKFKDKYDTLELLRDNWNSLPTMLEKYLNDITFVDVISKEKNNKKNTHTGLLNYTDFINRLIFDEIENKGLLNTINLFDKLVHPNNKSKNFKDLLNRYKSNITNEIDLIGELKKELRKKLDRLYNNSKIR</sequence>
<dbReference type="RefSeq" id="WP_035634009.1">
    <property type="nucleotide sequence ID" value="NZ_CP017479.1"/>
</dbReference>
<gene>
    <name evidence="2" type="ORF">EM308_13050</name>
</gene>
<dbReference type="EMBL" id="CP017479">
    <property type="protein sequence ID" value="AOW10355.1"/>
    <property type="molecule type" value="Genomic_DNA"/>
</dbReference>
<feature type="coiled-coil region" evidence="1">
    <location>
        <begin position="304"/>
        <end position="335"/>
    </location>
</feature>
<organism evidence="2 3">
    <name type="scientific">Flavobacterium gilvum</name>
    <dbReference type="NCBI Taxonomy" id="1492737"/>
    <lineage>
        <taxon>Bacteria</taxon>
        <taxon>Pseudomonadati</taxon>
        <taxon>Bacteroidota</taxon>
        <taxon>Flavobacteriia</taxon>
        <taxon>Flavobacteriales</taxon>
        <taxon>Flavobacteriaceae</taxon>
        <taxon>Flavobacterium</taxon>
    </lineage>
</organism>
<protein>
    <submittedName>
        <fullName evidence="2">Uncharacterized protein</fullName>
    </submittedName>
</protein>
<name>A0AAC9I596_9FLAO</name>
<keyword evidence="1" id="KW-0175">Coiled coil</keyword>
<evidence type="ECO:0000256" key="1">
    <source>
        <dbReference type="SAM" id="Coils"/>
    </source>
</evidence>
<dbReference type="AlphaFoldDB" id="A0AAC9I596"/>
<keyword evidence="3" id="KW-1185">Reference proteome</keyword>
<dbReference type="KEGG" id="fgl:EM308_13050"/>
<proteinExistence type="predicted"/>
<reference evidence="2 3" key="1">
    <citation type="submission" date="2016-10" db="EMBL/GenBank/DDBJ databases">
        <title>Flavobacterium gilvum sp. nov., isolated from stream water.</title>
        <authorList>
            <person name="Shin S.-K."/>
            <person name="Cho Y.-J."/>
            <person name="Yi H."/>
        </authorList>
    </citation>
    <scope>NUCLEOTIDE SEQUENCE [LARGE SCALE GENOMIC DNA]</scope>
    <source>
        <strain evidence="2 3">EM1308</strain>
    </source>
</reference>
<evidence type="ECO:0000313" key="3">
    <source>
        <dbReference type="Proteomes" id="UP000175968"/>
    </source>
</evidence>
<accession>A0AAC9I596</accession>